<dbReference type="PANTHER" id="PTHR11019:SF199">
    <property type="entry name" value="HTH-TYPE TRANSCRIPTIONAL REGULATOR NIMR"/>
    <property type="match status" value="1"/>
</dbReference>
<dbReference type="PANTHER" id="PTHR11019">
    <property type="entry name" value="HTH-TYPE TRANSCRIPTIONAL REGULATOR NIMR"/>
    <property type="match status" value="1"/>
</dbReference>
<protein>
    <recommendedName>
        <fullName evidence="1">HTH araC/xylS-type domain-containing protein</fullName>
    </recommendedName>
</protein>
<dbReference type="GO" id="GO:0043565">
    <property type="term" value="F:sequence-specific DNA binding"/>
    <property type="evidence" value="ECO:0007669"/>
    <property type="project" value="InterPro"/>
</dbReference>
<proteinExistence type="predicted"/>
<feature type="domain" description="HTH araC/xylS-type" evidence="1">
    <location>
        <begin position="67"/>
        <end position="119"/>
    </location>
</feature>
<dbReference type="RefSeq" id="WP_078967164.1">
    <property type="nucleotide sequence ID" value="NZ_CP051006.1"/>
</dbReference>
<dbReference type="Gene3D" id="3.50.50.60">
    <property type="entry name" value="FAD/NAD(P)-binding domain"/>
    <property type="match status" value="1"/>
</dbReference>
<evidence type="ECO:0000259" key="1">
    <source>
        <dbReference type="Pfam" id="PF12833"/>
    </source>
</evidence>
<dbReference type="KEGG" id="sgf:HEP81_00434"/>
<dbReference type="InterPro" id="IPR011051">
    <property type="entry name" value="RmlC_Cupin_sf"/>
</dbReference>
<organism evidence="2 3">
    <name type="scientific">Streptomyces griseofuscus</name>
    <dbReference type="NCBI Taxonomy" id="146922"/>
    <lineage>
        <taxon>Bacteria</taxon>
        <taxon>Bacillati</taxon>
        <taxon>Actinomycetota</taxon>
        <taxon>Actinomycetes</taxon>
        <taxon>Kitasatosporales</taxon>
        <taxon>Streptomycetaceae</taxon>
        <taxon>Streptomyces</taxon>
    </lineage>
</organism>
<dbReference type="SUPFAM" id="SSF51182">
    <property type="entry name" value="RmlC-like cupins"/>
    <property type="match status" value="1"/>
</dbReference>
<dbReference type="Gene3D" id="1.10.10.60">
    <property type="entry name" value="Homeodomain-like"/>
    <property type="match status" value="1"/>
</dbReference>
<dbReference type="InterPro" id="IPR018060">
    <property type="entry name" value="HTH_AraC"/>
</dbReference>
<evidence type="ECO:0000313" key="3">
    <source>
        <dbReference type="Proteomes" id="UP000516422"/>
    </source>
</evidence>
<reference evidence="2 3" key="1">
    <citation type="submission" date="2020-04" db="EMBL/GenBank/DDBJ databases">
        <title>Characterization and engineering of Streptomyces griseofuscus DSM40191 as a potential heterologous host for expression of BGCs.</title>
        <authorList>
            <person name="Gren T."/>
            <person name="Whitford C.M."/>
            <person name="Mohite O.S."/>
            <person name="Joergensen T.S."/>
            <person name="Nielsen J.B."/>
            <person name="Lee S.Y."/>
            <person name="Weber T."/>
        </authorList>
    </citation>
    <scope>NUCLEOTIDE SEQUENCE [LARGE SCALE GENOMIC DNA]</scope>
    <source>
        <strain evidence="2 3">DSM 40191</strain>
    </source>
</reference>
<evidence type="ECO:0000313" key="2">
    <source>
        <dbReference type="EMBL" id="QNT90770.1"/>
    </source>
</evidence>
<sequence>MPDPYGLVHHREAAGTVTTTTARGTWVAPANHVTWTPPGFAHAHRFYGRTDARLLTASVELCGELLAGAGERTMSRLFHRELDMGFHRRRTILRIHHALAHLADGMSVTDTAMASGWSTLLRRGIGCVVLERHGRAYVEQRQRAGALDAGGVRVLNEWGVGEAEEDGRCR</sequence>
<dbReference type="Pfam" id="PF12833">
    <property type="entry name" value="HTH_18"/>
    <property type="match status" value="1"/>
</dbReference>
<name>A0A7H1PRU0_9ACTN</name>
<dbReference type="Proteomes" id="UP000516422">
    <property type="component" value="Chromosome"/>
</dbReference>
<dbReference type="GeneID" id="91460089"/>
<dbReference type="EMBL" id="CP051006">
    <property type="protein sequence ID" value="QNT90770.1"/>
    <property type="molecule type" value="Genomic_DNA"/>
</dbReference>
<dbReference type="AlphaFoldDB" id="A0A7H1PRU0"/>
<dbReference type="InterPro" id="IPR036188">
    <property type="entry name" value="FAD/NAD-bd_sf"/>
</dbReference>
<accession>A0A7H1PRU0</accession>
<dbReference type="GO" id="GO:0003700">
    <property type="term" value="F:DNA-binding transcription factor activity"/>
    <property type="evidence" value="ECO:0007669"/>
    <property type="project" value="InterPro"/>
</dbReference>
<gene>
    <name evidence="2" type="ORF">HEP81_00434</name>
</gene>